<keyword evidence="3" id="KW-0677">Repeat</keyword>
<keyword evidence="4" id="KW-0969">Cilium</keyword>
<dbReference type="AlphaFoldDB" id="A0A8C4YQV0"/>
<evidence type="ECO:0000313" key="7">
    <source>
        <dbReference type="Ensembl" id="ENSGEVP00005029152.1"/>
    </source>
</evidence>
<dbReference type="Ensembl" id="ENSGEVT00005030633.1">
    <property type="protein sequence ID" value="ENSGEVP00005029152.1"/>
    <property type="gene ID" value="ENSGEVG00005020445.1"/>
</dbReference>
<name>A0A8C4YQV0_9SAUR</name>
<dbReference type="InterPro" id="IPR056154">
    <property type="entry name" value="Beta-prop_IFT140_1st"/>
</dbReference>
<reference evidence="7" key="2">
    <citation type="submission" date="2025-09" db="UniProtKB">
        <authorList>
            <consortium name="Ensembl"/>
        </authorList>
    </citation>
    <scope>IDENTIFICATION</scope>
</reference>
<dbReference type="PANTHER" id="PTHR15722:SF7">
    <property type="entry name" value="INTRAFLAGELLAR TRANSPORT PROTEIN 140 HOMOLOG"/>
    <property type="match status" value="1"/>
</dbReference>
<dbReference type="GO" id="GO:0036064">
    <property type="term" value="C:ciliary basal body"/>
    <property type="evidence" value="ECO:0007669"/>
    <property type="project" value="TreeGrafter"/>
</dbReference>
<organism evidence="7 8">
    <name type="scientific">Gopherus evgoodei</name>
    <name type="common">Goodes thornscrub tortoise</name>
    <dbReference type="NCBI Taxonomy" id="1825980"/>
    <lineage>
        <taxon>Eukaryota</taxon>
        <taxon>Metazoa</taxon>
        <taxon>Chordata</taxon>
        <taxon>Craniata</taxon>
        <taxon>Vertebrata</taxon>
        <taxon>Euteleostomi</taxon>
        <taxon>Archelosauria</taxon>
        <taxon>Testudinata</taxon>
        <taxon>Testudines</taxon>
        <taxon>Cryptodira</taxon>
        <taxon>Durocryptodira</taxon>
        <taxon>Testudinoidea</taxon>
        <taxon>Testudinidae</taxon>
        <taxon>Gopherus</taxon>
    </lineage>
</organism>
<dbReference type="SUPFAM" id="SSF50978">
    <property type="entry name" value="WD40 repeat-like"/>
    <property type="match status" value="1"/>
</dbReference>
<dbReference type="GO" id="GO:0005930">
    <property type="term" value="C:axoneme"/>
    <property type="evidence" value="ECO:0007669"/>
    <property type="project" value="TreeGrafter"/>
</dbReference>
<keyword evidence="5" id="KW-0966">Cell projection</keyword>
<sequence length="153" mass="16638">MAVYVDHRIEVPDSVGSPSHITWHPLHPLLAVASVSPTSGGSVDIYLEQGEHVPDSHSERSFRATSLSWHPSRLILAVGWETGEVVVLNKQDKEHHTVPLNHNAEITVLKWMGLQEKPTGSEQHELCGDPQRTGYVISFPPAGGSSASVPKSV</sequence>
<dbReference type="GO" id="GO:0030991">
    <property type="term" value="C:intraciliary transport particle A"/>
    <property type="evidence" value="ECO:0007669"/>
    <property type="project" value="TreeGrafter"/>
</dbReference>
<evidence type="ECO:0000256" key="3">
    <source>
        <dbReference type="ARBA" id="ARBA00022737"/>
    </source>
</evidence>
<keyword evidence="2" id="KW-0853">WD repeat</keyword>
<evidence type="ECO:0000313" key="8">
    <source>
        <dbReference type="Proteomes" id="UP000694390"/>
    </source>
</evidence>
<proteinExistence type="predicted"/>
<evidence type="ECO:0000256" key="4">
    <source>
        <dbReference type="ARBA" id="ARBA00023069"/>
    </source>
</evidence>
<dbReference type="InterPro" id="IPR036322">
    <property type="entry name" value="WD40_repeat_dom_sf"/>
</dbReference>
<evidence type="ECO:0000256" key="5">
    <source>
        <dbReference type="ARBA" id="ARBA00023273"/>
    </source>
</evidence>
<evidence type="ECO:0000256" key="1">
    <source>
        <dbReference type="ARBA" id="ARBA00004138"/>
    </source>
</evidence>
<dbReference type="GeneTree" id="ENSGT00940000153417"/>
<accession>A0A8C4YQV0</accession>
<evidence type="ECO:0000259" key="6">
    <source>
        <dbReference type="Pfam" id="PF23383"/>
    </source>
</evidence>
<dbReference type="InterPro" id="IPR015943">
    <property type="entry name" value="WD40/YVTN_repeat-like_dom_sf"/>
</dbReference>
<dbReference type="GO" id="GO:0035721">
    <property type="term" value="P:intraciliary retrograde transport"/>
    <property type="evidence" value="ECO:0007669"/>
    <property type="project" value="TreeGrafter"/>
</dbReference>
<reference evidence="7" key="1">
    <citation type="submission" date="2025-08" db="UniProtKB">
        <authorList>
            <consortium name="Ensembl"/>
        </authorList>
    </citation>
    <scope>IDENTIFICATION</scope>
</reference>
<dbReference type="PANTHER" id="PTHR15722">
    <property type="entry name" value="IFT140/172-RELATED"/>
    <property type="match status" value="1"/>
</dbReference>
<evidence type="ECO:0000256" key="2">
    <source>
        <dbReference type="ARBA" id="ARBA00022574"/>
    </source>
</evidence>
<comment type="subcellular location">
    <subcellularLocation>
        <location evidence="1">Cell projection</location>
        <location evidence="1">Cilium</location>
    </subcellularLocation>
</comment>
<dbReference type="Pfam" id="PF23383">
    <property type="entry name" value="Beta-prop_IFT140_1st"/>
    <property type="match status" value="1"/>
</dbReference>
<protein>
    <recommendedName>
        <fullName evidence="6">IFT140 first beta-propeller domain-containing protein</fullName>
    </recommendedName>
</protein>
<feature type="domain" description="IFT140 first beta-propeller" evidence="6">
    <location>
        <begin position="2"/>
        <end position="112"/>
    </location>
</feature>
<dbReference type="OrthoDB" id="10258787at2759"/>
<dbReference type="Gene3D" id="2.130.10.10">
    <property type="entry name" value="YVTN repeat-like/Quinoprotein amine dehydrogenase"/>
    <property type="match status" value="1"/>
</dbReference>
<keyword evidence="8" id="KW-1185">Reference proteome</keyword>
<dbReference type="Proteomes" id="UP000694390">
    <property type="component" value="Unassembled WGS sequence"/>
</dbReference>